<protein>
    <submittedName>
        <fullName evidence="1">Uncharacterized protein</fullName>
    </submittedName>
</protein>
<dbReference type="EMBL" id="CP070614">
    <property type="protein sequence ID" value="QSE87173.1"/>
    <property type="molecule type" value="Genomic_DNA"/>
</dbReference>
<keyword evidence="1" id="KW-0614">Plasmid</keyword>
<name>A0A974VWD8_9NOCA</name>
<sequence>MSVQFQPTGDHRRKTPGVGAKRRIQALVALGFPRHDLAARLRRSPAVLNDLPEDGLITRRLWFEISALYDELSMTASAPDPDVRDWARIEMGWAPPLAWDDDEIDDPRARPHQPKSVLGVDDVAIKRCLDGDRSIELAPDEVQVVLALSERQKWPRRRLAAVLGTSEEAAARRLVRYRDRMRTQGGAARAVDDAAA</sequence>
<evidence type="ECO:0000313" key="2">
    <source>
        <dbReference type="Proteomes" id="UP000662986"/>
    </source>
</evidence>
<reference evidence="1 2" key="1">
    <citation type="journal article" date="2021" name="Microbiol. Resour. Announc.">
        <title>Complete Genome Sequences of Two Rhodococcus sp. Strains with Large and Linear Chromosomes, Isolated from Apple Rhizosphere.</title>
        <authorList>
            <person name="Benning S."/>
            <person name="Brugnone N."/>
            <person name="Siani R."/>
            <person name="Kublik S."/>
            <person name="Schloter M."/>
            <person name="Rad V."/>
        </authorList>
    </citation>
    <scope>NUCLEOTIDE SEQUENCE [LARGE SCALE GENOMIC DNA]</scope>
    <source>
        <strain evidence="1 2">R79</strain>
    </source>
</reference>
<geneLocation type="plasmid" evidence="1 2">
    <name>unnamed5</name>
</geneLocation>
<organism evidence="1 2">
    <name type="scientific">Rhodococcus pseudokoreensis</name>
    <dbReference type="NCBI Taxonomy" id="2811421"/>
    <lineage>
        <taxon>Bacteria</taxon>
        <taxon>Bacillati</taxon>
        <taxon>Actinomycetota</taxon>
        <taxon>Actinomycetes</taxon>
        <taxon>Mycobacteriales</taxon>
        <taxon>Nocardiaceae</taxon>
        <taxon>Rhodococcus</taxon>
    </lineage>
</organism>
<evidence type="ECO:0000313" key="1">
    <source>
        <dbReference type="EMBL" id="QSE87173.1"/>
    </source>
</evidence>
<proteinExistence type="predicted"/>
<accession>A0A974VWD8</accession>
<gene>
    <name evidence="1" type="ORF">JWS13_00225</name>
</gene>
<keyword evidence="2" id="KW-1185">Reference proteome</keyword>
<dbReference type="RefSeq" id="WP_206003909.1">
    <property type="nucleotide sequence ID" value="NZ_CP070614.1"/>
</dbReference>
<dbReference type="Proteomes" id="UP000662986">
    <property type="component" value="Plasmid unnamed5"/>
</dbReference>
<reference evidence="1 2" key="2">
    <citation type="journal article" date="2022" name="Arch. Microbiol.">
        <title>Rhodococcus pseudokoreensis sp. nov. isolated from the rhizosphere of young M26 apple rootstocks.</title>
        <authorList>
            <person name="Kampfer P."/>
            <person name="Glaeser S.P."/>
            <person name="Blom J."/>
            <person name="Wolf J."/>
            <person name="Benning S."/>
            <person name="Schloter M."/>
            <person name="Neumann-Schaal M."/>
        </authorList>
    </citation>
    <scope>NUCLEOTIDE SEQUENCE [LARGE SCALE GENOMIC DNA]</scope>
    <source>
        <strain evidence="1 2">R79</strain>
    </source>
</reference>